<dbReference type="HOGENOM" id="CLU_2255579_0_0_1"/>
<name>A4VD48_TETTS</name>
<proteinExistence type="predicted"/>
<dbReference type="InParanoid" id="A4VD48"/>
<keyword evidence="2" id="KW-1185">Reference proteome</keyword>
<dbReference type="Proteomes" id="UP000009168">
    <property type="component" value="Unassembled WGS sequence"/>
</dbReference>
<evidence type="ECO:0000313" key="2">
    <source>
        <dbReference type="Proteomes" id="UP000009168"/>
    </source>
</evidence>
<reference evidence="2" key="1">
    <citation type="journal article" date="2006" name="PLoS Biol.">
        <title>Macronuclear genome sequence of the ciliate Tetrahymena thermophila, a model eukaryote.</title>
        <authorList>
            <person name="Eisen J.A."/>
            <person name="Coyne R.S."/>
            <person name="Wu M."/>
            <person name="Wu D."/>
            <person name="Thiagarajan M."/>
            <person name="Wortman J.R."/>
            <person name="Badger J.H."/>
            <person name="Ren Q."/>
            <person name="Amedeo P."/>
            <person name="Jones K.M."/>
            <person name="Tallon L.J."/>
            <person name="Delcher A.L."/>
            <person name="Salzberg S.L."/>
            <person name="Silva J.C."/>
            <person name="Haas B.J."/>
            <person name="Majoros W.H."/>
            <person name="Farzad M."/>
            <person name="Carlton J.M."/>
            <person name="Smith R.K. Jr."/>
            <person name="Garg J."/>
            <person name="Pearlman R.E."/>
            <person name="Karrer K.M."/>
            <person name="Sun L."/>
            <person name="Manning G."/>
            <person name="Elde N.C."/>
            <person name="Turkewitz A.P."/>
            <person name="Asai D.J."/>
            <person name="Wilkes D.E."/>
            <person name="Wang Y."/>
            <person name="Cai H."/>
            <person name="Collins K."/>
            <person name="Stewart B.A."/>
            <person name="Lee S.R."/>
            <person name="Wilamowska K."/>
            <person name="Weinberg Z."/>
            <person name="Ruzzo W.L."/>
            <person name="Wloga D."/>
            <person name="Gaertig J."/>
            <person name="Frankel J."/>
            <person name="Tsao C.-C."/>
            <person name="Gorovsky M.A."/>
            <person name="Keeling P.J."/>
            <person name="Waller R.F."/>
            <person name="Patron N.J."/>
            <person name="Cherry J.M."/>
            <person name="Stover N.A."/>
            <person name="Krieger C.J."/>
            <person name="del Toro C."/>
            <person name="Ryder H.F."/>
            <person name="Williamson S.C."/>
            <person name="Barbeau R.A."/>
            <person name="Hamilton E.P."/>
            <person name="Orias E."/>
        </authorList>
    </citation>
    <scope>NUCLEOTIDE SEQUENCE [LARGE SCALE GENOMIC DNA]</scope>
    <source>
        <strain evidence="2">SB210</strain>
    </source>
</reference>
<sequence length="104" mass="12362">MIQAIKTMAFAVMIIKQSLQINLELLLLFIINVIQKTNFYFSKYLIGKSIHQLKFFQIKNKNLLSYQQNAIFKQQRAYQFFRGTKIDFAIKLRVTNLLEGLRQK</sequence>
<accession>A4VD48</accession>
<evidence type="ECO:0000313" key="1">
    <source>
        <dbReference type="EMBL" id="EDK31455.1"/>
    </source>
</evidence>
<dbReference type="KEGG" id="tet:TTHERM_00624479"/>
<protein>
    <submittedName>
        <fullName evidence="1">Uncharacterized protein</fullName>
    </submittedName>
</protein>
<dbReference type="EMBL" id="GG662540">
    <property type="protein sequence ID" value="EDK31455.1"/>
    <property type="molecule type" value="Genomic_DNA"/>
</dbReference>
<dbReference type="RefSeq" id="XP_001471443.1">
    <property type="nucleotide sequence ID" value="XM_001471393.1"/>
</dbReference>
<dbReference type="AlphaFoldDB" id="A4VD48"/>
<gene>
    <name evidence="1" type="ORF">TTHERM_00624479</name>
</gene>
<organism evidence="1 2">
    <name type="scientific">Tetrahymena thermophila (strain SB210)</name>
    <dbReference type="NCBI Taxonomy" id="312017"/>
    <lineage>
        <taxon>Eukaryota</taxon>
        <taxon>Sar</taxon>
        <taxon>Alveolata</taxon>
        <taxon>Ciliophora</taxon>
        <taxon>Intramacronucleata</taxon>
        <taxon>Oligohymenophorea</taxon>
        <taxon>Hymenostomatida</taxon>
        <taxon>Tetrahymenina</taxon>
        <taxon>Tetrahymenidae</taxon>
        <taxon>Tetrahymena</taxon>
    </lineage>
</organism>
<dbReference type="GeneID" id="7828550"/>